<dbReference type="PANTHER" id="PTHR43289">
    <property type="entry name" value="MITOGEN-ACTIVATED PROTEIN KINASE KINASE KINASE 20-RELATED"/>
    <property type="match status" value="1"/>
</dbReference>
<dbReference type="Gene3D" id="1.10.510.10">
    <property type="entry name" value="Transferase(Phosphotransferase) domain 1"/>
    <property type="match status" value="1"/>
</dbReference>
<evidence type="ECO:0000256" key="7">
    <source>
        <dbReference type="SAM" id="Phobius"/>
    </source>
</evidence>
<dbReference type="KEGG" id="svl:Strvi_0514"/>
<organism evidence="9 10">
    <name type="scientific">Streptomyces violaceusniger (strain Tu 4113)</name>
    <dbReference type="NCBI Taxonomy" id="653045"/>
    <lineage>
        <taxon>Bacteria</taxon>
        <taxon>Bacillati</taxon>
        <taxon>Actinomycetota</taxon>
        <taxon>Actinomycetes</taxon>
        <taxon>Kitasatosporales</taxon>
        <taxon>Streptomycetaceae</taxon>
        <taxon>Streptomyces</taxon>
        <taxon>Streptomyces violaceusniger group</taxon>
    </lineage>
</organism>
<dbReference type="eggNOG" id="COG0515">
    <property type="taxonomic scope" value="Bacteria"/>
</dbReference>
<evidence type="ECO:0000256" key="1">
    <source>
        <dbReference type="ARBA" id="ARBA00022679"/>
    </source>
</evidence>
<dbReference type="HOGENOM" id="CLU_000288_135_1_11"/>
<feature type="compositionally biased region" description="Polar residues" evidence="6">
    <location>
        <begin position="1153"/>
        <end position="1163"/>
    </location>
</feature>
<evidence type="ECO:0000256" key="3">
    <source>
        <dbReference type="ARBA" id="ARBA00022777"/>
    </source>
</evidence>
<dbReference type="GO" id="GO:0005524">
    <property type="term" value="F:ATP binding"/>
    <property type="evidence" value="ECO:0007669"/>
    <property type="project" value="UniProtKB-UniRule"/>
</dbReference>
<feature type="compositionally biased region" description="Gly residues" evidence="6">
    <location>
        <begin position="813"/>
        <end position="822"/>
    </location>
</feature>
<keyword evidence="2 5" id="KW-0547">Nucleotide-binding</keyword>
<dbReference type="PROSITE" id="PS00107">
    <property type="entry name" value="PROTEIN_KINASE_ATP"/>
    <property type="match status" value="1"/>
</dbReference>
<dbReference type="EMBL" id="CP002994">
    <property type="protein sequence ID" value="AEM80292.1"/>
    <property type="molecule type" value="Genomic_DNA"/>
</dbReference>
<sequence length="1163" mass="113628">MEDLGAEDPRWIGEYRLLRRLGAGGMGRVFLAHSSRGRTVAVKLVQTELAQQAEFRRRFKQEVRAAQRVGGAWTAPVLDADTEAATPWVATGYIAGPSLHAIVSESGRLPERTVRILAHGLTQALRDIHDAGLVHRDLKPSNVLVTIDGPRVIDFGIARALETVTDGILTRSGAVVGSPGFMSPEQVRGERVTPASDVFCLGSVIAYAATGRQPFGTANSGVHAVMYRIAQEEADLEGLPEGLRELVTDCLKKAPDDRPSLEALLDRTAGADDDGEPWLPGGLVAQLGRHAVQLLEVETPAGPGVPAVPGMPARPAVPPMAGAAGPAAPVAGAAGPTVPPPPSAPPSATSYPLAPAEPPTPPPPITPPLPSAAPQAGAALPPAPSAPPSAGAGQGGTAQPGGHAAGPYAAMPQADAGQAGGQQAGAGQAGAGHAAGQHAGAGQAAGPATPGGHPAAPYSATRQSGGDRRTPDPAAGPQAAASSADAPSADGAHAGSGHGRTGHAGPGHASSGHGGTGQGAPQQAAAHHDAPGHPAAAPAAPGGAATGPQGAAPSAGAAQAGAAGGSAASPSTPSGAATSHAAASGTPATPGRPSAAPQADAAQAGAAQAGAAQADPRQADASPAGGSQGSASAATPGGPQKGALSSAGPQAGEGQGAPGHPTPPHAGTGDAAAASPNSPVGAGPQSPAPYAAPQQAGGAQGTPGSATPPQGAPPHATPGNATPPQSAPAHGTPGNPTPPHAGAAPAAPNSPGSAAPYAAPAYGYPPHATPSQPGADGEPQTPPHAFGPPAVTSFGPAPSPGQAAAATPSVGFGLSGPSGPGGPSAPAAPGGPGGPGRQGGPGGGSPQPPQPKRRRKTLIVVSAAVATLLIAGVAALVVVKGNDDKGDKAKTDYDKTTHTPPAGPDAANSKAPTGGSGGAPDPSATKLDTTGDVPTEYLGAWEGEIKESGSSTGKIRRIVLSQGPVGAFVAETLTSDSDSFCQDSAKLKSADSLLLIEDDEVTTSIPEDSCSTVGEQTLRIGNDGTLAWSTTDGSYEATLRPSKSGGKPIPSSYEGTWLAKAAFGKQDATLKITIKQGAIGSAVAQEVADSKKYHCEGDRVLASVEKGLVLSPSKFTGGTPKNLCGPGTSLTFTSSGHDKLRVEYDDPDDYSDETMTQTFTRLD</sequence>
<dbReference type="PANTHER" id="PTHR43289:SF34">
    <property type="entry name" value="SERINE_THREONINE-PROTEIN KINASE YBDM-RELATED"/>
    <property type="match status" value="1"/>
</dbReference>
<feature type="compositionally biased region" description="Low complexity" evidence="6">
    <location>
        <begin position="472"/>
        <end position="493"/>
    </location>
</feature>
<evidence type="ECO:0000256" key="4">
    <source>
        <dbReference type="ARBA" id="ARBA00022840"/>
    </source>
</evidence>
<feature type="compositionally biased region" description="Low complexity" evidence="6">
    <location>
        <begin position="681"/>
        <end position="709"/>
    </location>
</feature>
<feature type="compositionally biased region" description="Low complexity" evidence="6">
    <location>
        <begin position="319"/>
        <end position="336"/>
    </location>
</feature>
<feature type="compositionally biased region" description="Low complexity" evidence="6">
    <location>
        <begin position="727"/>
        <end position="770"/>
    </location>
</feature>
<dbReference type="Proteomes" id="UP000008703">
    <property type="component" value="Chromosome"/>
</dbReference>
<evidence type="ECO:0000256" key="2">
    <source>
        <dbReference type="ARBA" id="ARBA00022741"/>
    </source>
</evidence>
<feature type="compositionally biased region" description="Basic and acidic residues" evidence="6">
    <location>
        <begin position="883"/>
        <end position="897"/>
    </location>
</feature>
<keyword evidence="3 9" id="KW-0418">Kinase</keyword>
<dbReference type="CDD" id="cd14014">
    <property type="entry name" value="STKc_PknB_like"/>
    <property type="match status" value="1"/>
</dbReference>
<feature type="compositionally biased region" description="Low complexity" evidence="6">
    <location>
        <begin position="431"/>
        <end position="457"/>
    </location>
</feature>
<feature type="binding site" evidence="5">
    <location>
        <position position="43"/>
    </location>
    <ligand>
        <name>ATP</name>
        <dbReference type="ChEBI" id="CHEBI:30616"/>
    </ligand>
</feature>
<keyword evidence="10" id="KW-1185">Reference proteome</keyword>
<dbReference type="InterPro" id="IPR011009">
    <property type="entry name" value="Kinase-like_dom_sf"/>
</dbReference>
<feature type="region of interest" description="Disordered" evidence="6">
    <location>
        <begin position="319"/>
        <end position="857"/>
    </location>
</feature>
<dbReference type="InterPro" id="IPR008271">
    <property type="entry name" value="Ser/Thr_kinase_AS"/>
</dbReference>
<feature type="compositionally biased region" description="Gly residues" evidence="6">
    <location>
        <begin position="418"/>
        <end position="430"/>
    </location>
</feature>
<keyword evidence="1" id="KW-0808">Transferase</keyword>
<dbReference type="AlphaFoldDB" id="G2PA01"/>
<dbReference type="SUPFAM" id="SSF56112">
    <property type="entry name" value="Protein kinase-like (PK-like)"/>
    <property type="match status" value="1"/>
</dbReference>
<keyword evidence="4 5" id="KW-0067">ATP-binding</keyword>
<protein>
    <submittedName>
        <fullName evidence="9">Serine/threonine protein kinase</fullName>
    </submittedName>
</protein>
<dbReference type="Gene3D" id="3.30.200.20">
    <property type="entry name" value="Phosphorylase Kinase, domain 1"/>
    <property type="match status" value="1"/>
</dbReference>
<gene>
    <name evidence="9" type="ORF">Strvi_0514</name>
</gene>
<evidence type="ECO:0000256" key="5">
    <source>
        <dbReference type="PROSITE-ProRule" id="PRU10141"/>
    </source>
</evidence>
<dbReference type="InterPro" id="IPR017441">
    <property type="entry name" value="Protein_kinase_ATP_BS"/>
</dbReference>
<dbReference type="PROSITE" id="PS50011">
    <property type="entry name" value="PROTEIN_KINASE_DOM"/>
    <property type="match status" value="1"/>
</dbReference>
<feature type="compositionally biased region" description="Pro residues" evidence="6">
    <location>
        <begin position="355"/>
        <end position="371"/>
    </location>
</feature>
<dbReference type="GO" id="GO:0004674">
    <property type="term" value="F:protein serine/threonine kinase activity"/>
    <property type="evidence" value="ECO:0007669"/>
    <property type="project" value="UniProtKB-KW"/>
</dbReference>
<evidence type="ECO:0000256" key="6">
    <source>
        <dbReference type="SAM" id="MobiDB-lite"/>
    </source>
</evidence>
<keyword evidence="7" id="KW-0472">Membrane</keyword>
<feature type="region of interest" description="Disordered" evidence="6">
    <location>
        <begin position="883"/>
        <end position="934"/>
    </location>
</feature>
<keyword evidence="9" id="KW-0723">Serine/threonine-protein kinase</keyword>
<feature type="compositionally biased region" description="Low complexity" evidence="6">
    <location>
        <begin position="532"/>
        <end position="638"/>
    </location>
</feature>
<accession>G2PA01</accession>
<proteinExistence type="predicted"/>
<dbReference type="PROSITE" id="PS00108">
    <property type="entry name" value="PROTEIN_KINASE_ST"/>
    <property type="match status" value="1"/>
</dbReference>
<name>G2PA01_STRV4</name>
<feature type="compositionally biased region" description="Low complexity" evidence="6">
    <location>
        <begin position="800"/>
        <end position="809"/>
    </location>
</feature>
<evidence type="ECO:0000313" key="10">
    <source>
        <dbReference type="Proteomes" id="UP000008703"/>
    </source>
</evidence>
<evidence type="ECO:0000259" key="8">
    <source>
        <dbReference type="PROSITE" id="PS50011"/>
    </source>
</evidence>
<keyword evidence="7" id="KW-0812">Transmembrane</keyword>
<feature type="compositionally biased region" description="Gly residues" evidence="6">
    <location>
        <begin position="830"/>
        <end position="845"/>
    </location>
</feature>
<reference evidence="9" key="1">
    <citation type="submission" date="2011-08" db="EMBL/GenBank/DDBJ databases">
        <title>Complete sequence of chromosome of Streptomyces violaceusniger Tu 4113.</title>
        <authorList>
            <consortium name="US DOE Joint Genome Institute"/>
            <person name="Lucas S."/>
            <person name="Han J."/>
            <person name="Lapidus A."/>
            <person name="Cheng J.-F."/>
            <person name="Goodwin L."/>
            <person name="Pitluck S."/>
            <person name="Peters L."/>
            <person name="Ivanova N."/>
            <person name="Daligault H."/>
            <person name="Detter J.C."/>
            <person name="Han C."/>
            <person name="Tapia R."/>
            <person name="Land M."/>
            <person name="Hauser L."/>
            <person name="Kyrpides N."/>
            <person name="Ivanova N."/>
            <person name="Pagani I."/>
            <person name="Hagen A."/>
            <person name="Katz L."/>
            <person name="Fiedler H.-P."/>
            <person name="Keasling J."/>
            <person name="Fortman J."/>
            <person name="Woyke T."/>
        </authorList>
    </citation>
    <scope>NUCLEOTIDE SEQUENCE [LARGE SCALE GENOMIC DNA]</scope>
    <source>
        <strain evidence="9">Tu 4113</strain>
    </source>
</reference>
<feature type="region of interest" description="Disordered" evidence="6">
    <location>
        <begin position="1143"/>
        <end position="1163"/>
    </location>
</feature>
<feature type="transmembrane region" description="Helical" evidence="7">
    <location>
        <begin position="858"/>
        <end position="879"/>
    </location>
</feature>
<keyword evidence="7" id="KW-1133">Transmembrane helix</keyword>
<dbReference type="SMART" id="SM00220">
    <property type="entry name" value="S_TKc"/>
    <property type="match status" value="1"/>
</dbReference>
<feature type="domain" description="Protein kinase" evidence="8">
    <location>
        <begin position="15"/>
        <end position="279"/>
    </location>
</feature>
<dbReference type="Pfam" id="PF00069">
    <property type="entry name" value="Pkinase"/>
    <property type="match status" value="1"/>
</dbReference>
<feature type="compositionally biased region" description="Gly residues" evidence="6">
    <location>
        <begin position="494"/>
        <end position="505"/>
    </location>
</feature>
<dbReference type="InterPro" id="IPR000719">
    <property type="entry name" value="Prot_kinase_dom"/>
</dbReference>
<evidence type="ECO:0000313" key="9">
    <source>
        <dbReference type="EMBL" id="AEM80292.1"/>
    </source>
</evidence>
<feature type="compositionally biased region" description="Low complexity" evidence="6">
    <location>
        <begin position="400"/>
        <end position="417"/>
    </location>
</feature>